<accession>A0A0N4ZJ21</accession>
<sequence length="154" mass="18484">MQNIILNKFNIYSERKMCKRRLEKLRCLRKCHSRKRTILHMALKYYKPMPTLSEDEEEEEKENTMECKCDEEKKVFYNNNKIKPTNNDNIKIIIDGDENINEKQSNIKFNKKNNNNIKPFFHKINVKSGKIMNVFTSVFFMTSCRGSTSIRIYQ</sequence>
<dbReference type="AlphaFoldDB" id="A0A0N4ZJ21"/>
<reference evidence="2" key="1">
    <citation type="submission" date="2017-02" db="UniProtKB">
        <authorList>
            <consortium name="WormBaseParasite"/>
        </authorList>
    </citation>
    <scope>IDENTIFICATION</scope>
</reference>
<name>A0A0N4ZJ21_PARTI</name>
<evidence type="ECO:0000313" key="1">
    <source>
        <dbReference type="Proteomes" id="UP000038045"/>
    </source>
</evidence>
<protein>
    <submittedName>
        <fullName evidence="2">Uncharacterized protein</fullName>
    </submittedName>
</protein>
<keyword evidence="1" id="KW-1185">Reference proteome</keyword>
<organism evidence="1 2">
    <name type="scientific">Parastrongyloides trichosuri</name>
    <name type="common">Possum-specific nematode worm</name>
    <dbReference type="NCBI Taxonomy" id="131310"/>
    <lineage>
        <taxon>Eukaryota</taxon>
        <taxon>Metazoa</taxon>
        <taxon>Ecdysozoa</taxon>
        <taxon>Nematoda</taxon>
        <taxon>Chromadorea</taxon>
        <taxon>Rhabditida</taxon>
        <taxon>Tylenchina</taxon>
        <taxon>Panagrolaimomorpha</taxon>
        <taxon>Strongyloidoidea</taxon>
        <taxon>Strongyloididae</taxon>
        <taxon>Parastrongyloides</taxon>
    </lineage>
</organism>
<dbReference type="WBParaSite" id="PTRK_0000793300.1">
    <property type="protein sequence ID" value="PTRK_0000793300.1"/>
    <property type="gene ID" value="PTRK_0000793300"/>
</dbReference>
<evidence type="ECO:0000313" key="2">
    <source>
        <dbReference type="WBParaSite" id="PTRK_0000793300.1"/>
    </source>
</evidence>
<proteinExistence type="predicted"/>
<dbReference type="Proteomes" id="UP000038045">
    <property type="component" value="Unplaced"/>
</dbReference>